<evidence type="ECO:0000313" key="3">
    <source>
        <dbReference type="Proteomes" id="UP001221142"/>
    </source>
</evidence>
<comment type="caution">
    <text evidence="2">The sequence shown here is derived from an EMBL/GenBank/DDBJ whole genome shotgun (WGS) entry which is preliminary data.</text>
</comment>
<feature type="chain" id="PRO_5042118778" evidence="1">
    <location>
        <begin position="20"/>
        <end position="454"/>
    </location>
</feature>
<dbReference type="AlphaFoldDB" id="A0AAD7C4G9"/>
<dbReference type="EMBL" id="JARKIF010000005">
    <property type="protein sequence ID" value="KAJ7638668.1"/>
    <property type="molecule type" value="Genomic_DNA"/>
</dbReference>
<dbReference type="Proteomes" id="UP001221142">
    <property type="component" value="Unassembled WGS sequence"/>
</dbReference>
<feature type="signal peptide" evidence="1">
    <location>
        <begin position="1"/>
        <end position="19"/>
    </location>
</feature>
<dbReference type="SUPFAM" id="SSF53448">
    <property type="entry name" value="Nucleotide-diphospho-sugar transferases"/>
    <property type="match status" value="1"/>
</dbReference>
<name>A0AAD7C4G9_9AGAR</name>
<evidence type="ECO:0000313" key="2">
    <source>
        <dbReference type="EMBL" id="KAJ7638668.1"/>
    </source>
</evidence>
<dbReference type="InterPro" id="IPR029044">
    <property type="entry name" value="Nucleotide-diphossugar_trans"/>
</dbReference>
<gene>
    <name evidence="2" type="ORF">FB45DRAFT_903501</name>
</gene>
<evidence type="ECO:0000256" key="1">
    <source>
        <dbReference type="SAM" id="SignalP"/>
    </source>
</evidence>
<keyword evidence="3" id="KW-1185">Reference proteome</keyword>
<protein>
    <submittedName>
        <fullName evidence="2">Uncharacterized protein</fullName>
    </submittedName>
</protein>
<organism evidence="2 3">
    <name type="scientific">Roridomyces roridus</name>
    <dbReference type="NCBI Taxonomy" id="1738132"/>
    <lineage>
        <taxon>Eukaryota</taxon>
        <taxon>Fungi</taxon>
        <taxon>Dikarya</taxon>
        <taxon>Basidiomycota</taxon>
        <taxon>Agaricomycotina</taxon>
        <taxon>Agaricomycetes</taxon>
        <taxon>Agaricomycetidae</taxon>
        <taxon>Agaricales</taxon>
        <taxon>Marasmiineae</taxon>
        <taxon>Mycenaceae</taxon>
        <taxon>Roridomyces</taxon>
    </lineage>
</organism>
<sequence>MSRRRFLLALLGVASIVLCATFTLRPIPSNADPQRSSADVTAVLLNWARLSNVVSIVTELCSPQLATVMKKVVIWNNSPRPIGYNDFVDAHCPPTVLQIHNSQQNEYFQARFLACANASTPYCFIQDDDYLVKSEAIRSLRARVEDHDIYLLPPDEVLSSRLLSINSPSTKITFSFSWLGYGALIHRNHAVSFLSLLMRLGTSQEETRMADNYYSILRNSFPEIWTSAPIALSSEGAFTVGDAGVARNNKHIVAATKYLDSIVANASQAWPYVSRESRDFNHKLQRSPCLGRSCVLESNMRSLPDILDTFRTAGEIFDHQERLGMTLSEDITSTFLNYPLSHAVDADPQTSFRSVHNIADGDSLVLDLLDAGPDAVDWVWLVDADTAQVLRTSSYSHSTDRSSWIESRGSVSCRPSGSLEECRIPMHRARFFRMEYRHANLTFPWRIHETWLDT</sequence>
<accession>A0AAD7C4G9</accession>
<keyword evidence="1" id="KW-0732">Signal</keyword>
<reference evidence="2" key="1">
    <citation type="submission" date="2023-03" db="EMBL/GenBank/DDBJ databases">
        <title>Massive genome expansion in bonnet fungi (Mycena s.s.) driven by repeated elements and novel gene families across ecological guilds.</title>
        <authorList>
            <consortium name="Lawrence Berkeley National Laboratory"/>
            <person name="Harder C.B."/>
            <person name="Miyauchi S."/>
            <person name="Viragh M."/>
            <person name="Kuo A."/>
            <person name="Thoen E."/>
            <person name="Andreopoulos B."/>
            <person name="Lu D."/>
            <person name="Skrede I."/>
            <person name="Drula E."/>
            <person name="Henrissat B."/>
            <person name="Morin E."/>
            <person name="Kohler A."/>
            <person name="Barry K."/>
            <person name="LaButti K."/>
            <person name="Morin E."/>
            <person name="Salamov A."/>
            <person name="Lipzen A."/>
            <person name="Mereny Z."/>
            <person name="Hegedus B."/>
            <person name="Baldrian P."/>
            <person name="Stursova M."/>
            <person name="Weitz H."/>
            <person name="Taylor A."/>
            <person name="Grigoriev I.V."/>
            <person name="Nagy L.G."/>
            <person name="Martin F."/>
            <person name="Kauserud H."/>
        </authorList>
    </citation>
    <scope>NUCLEOTIDE SEQUENCE</scope>
    <source>
        <strain evidence="2">9284</strain>
    </source>
</reference>
<proteinExistence type="predicted"/>
<dbReference type="Gene3D" id="3.90.550.10">
    <property type="entry name" value="Spore Coat Polysaccharide Biosynthesis Protein SpsA, Chain A"/>
    <property type="match status" value="1"/>
</dbReference>